<feature type="transmembrane region" description="Helical" evidence="10">
    <location>
        <begin position="22"/>
        <end position="42"/>
    </location>
</feature>
<dbReference type="Ensembl" id="ENSLOCT00000005471.1">
    <property type="protein sequence ID" value="ENSLOCP00000005463.1"/>
    <property type="gene ID" value="ENSLOCG00000004564.1"/>
</dbReference>
<feature type="transmembrane region" description="Helical" evidence="10">
    <location>
        <begin position="261"/>
        <end position="280"/>
    </location>
</feature>
<evidence type="ECO:0000313" key="13">
    <source>
        <dbReference type="Proteomes" id="UP000018468"/>
    </source>
</evidence>
<dbReference type="InterPro" id="IPR000276">
    <property type="entry name" value="GPCR_Rhodpsn"/>
</dbReference>
<evidence type="ECO:0000256" key="7">
    <source>
        <dbReference type="ARBA" id="ARBA00023170"/>
    </source>
</evidence>
<evidence type="ECO:0000313" key="12">
    <source>
        <dbReference type="Ensembl" id="ENSLOCP00000005463.1"/>
    </source>
</evidence>
<keyword evidence="2" id="KW-1003">Cell membrane</keyword>
<sequence length="310" mass="35644">MSRNESCNLTLTSEVKEFQKAAYIPLIVLGLFFNVTALCAFCCRRSTWTVTQVYMTNLIVADSAIILSLPFKVYDSFNNLNLDLCAFVVSVYFGNMYASIFTATAISLQRFTLIQFPFWGRVLKSPRKAIVVCVLIWVIVLTLNVIYYKENLQENKPKCFERTTKPFPVDFILTVEILGFLLPLCTITFCSTQIICTLSRNKNECTQEEKKRSVRIITANLVVFFICFTPIHVGFLLKFIVAKYYPKDCDLLNTMHNFFHISEWIASTNCCLDALGYYFLAKKNHNNPRLAITLQYVAFSTRNSHKLQLC</sequence>
<dbReference type="Pfam" id="PF00001">
    <property type="entry name" value="7tm_1"/>
    <property type="match status" value="1"/>
</dbReference>
<protein>
    <recommendedName>
        <fullName evidence="11">G-protein coupled receptors family 1 profile domain-containing protein</fullName>
    </recommendedName>
</protein>
<keyword evidence="8" id="KW-0325">Glycoprotein</keyword>
<proteinExistence type="predicted"/>
<dbReference type="PROSITE" id="PS50262">
    <property type="entry name" value="G_PROTEIN_RECEP_F1_2"/>
    <property type="match status" value="1"/>
</dbReference>
<keyword evidence="6 10" id="KW-0472">Membrane</keyword>
<dbReference type="Proteomes" id="UP000018468">
    <property type="component" value="Linkage group LG14"/>
</dbReference>
<dbReference type="GO" id="GO:0007186">
    <property type="term" value="P:G protein-coupled receptor signaling pathway"/>
    <property type="evidence" value="ECO:0000318"/>
    <property type="project" value="GO_Central"/>
</dbReference>
<dbReference type="STRING" id="7918.ENSLOCP00000005463"/>
<reference evidence="13" key="1">
    <citation type="submission" date="2011-12" db="EMBL/GenBank/DDBJ databases">
        <title>The Draft Genome of Lepisosteus oculatus.</title>
        <authorList>
            <consortium name="The Broad Institute Genome Assembly &amp; Analysis Group"/>
            <consortium name="Computational R&amp;D Group"/>
            <consortium name="and Sequencing Platform"/>
            <person name="Di Palma F."/>
            <person name="Alfoldi J."/>
            <person name="Johnson J."/>
            <person name="Berlin A."/>
            <person name="Gnerre S."/>
            <person name="Jaffe D."/>
            <person name="MacCallum I."/>
            <person name="Young S."/>
            <person name="Walker B.J."/>
            <person name="Lander E.S."/>
            <person name="Lindblad-Toh K."/>
        </authorList>
    </citation>
    <scope>NUCLEOTIDE SEQUENCE [LARGE SCALE GENOMIC DNA]</scope>
</reference>
<dbReference type="GeneTree" id="ENSGT01040000240444"/>
<evidence type="ECO:0000256" key="6">
    <source>
        <dbReference type="ARBA" id="ARBA00023136"/>
    </source>
</evidence>
<dbReference type="PANTHER" id="PTHR24232:SF101">
    <property type="entry name" value="G-PROTEIN COUPLED RECEPTOR 35-LIKE"/>
    <property type="match status" value="1"/>
</dbReference>
<evidence type="ECO:0000256" key="9">
    <source>
        <dbReference type="ARBA" id="ARBA00023224"/>
    </source>
</evidence>
<dbReference type="eggNOG" id="ENOG502RZ5U">
    <property type="taxonomic scope" value="Eukaryota"/>
</dbReference>
<dbReference type="EMBL" id="AHAT01029713">
    <property type="status" value="NOT_ANNOTATED_CDS"/>
    <property type="molecule type" value="Genomic_DNA"/>
</dbReference>
<dbReference type="FunFam" id="1.20.1070.10:FF:000142">
    <property type="entry name" value="G protein-coupled receptor 55"/>
    <property type="match status" value="1"/>
</dbReference>
<keyword evidence="5" id="KW-0297">G-protein coupled receptor</keyword>
<keyword evidence="4 10" id="KW-1133">Transmembrane helix</keyword>
<evidence type="ECO:0000256" key="4">
    <source>
        <dbReference type="ARBA" id="ARBA00022989"/>
    </source>
</evidence>
<keyword evidence="9" id="KW-0807">Transducer</keyword>
<reference evidence="12" key="3">
    <citation type="submission" date="2025-09" db="UniProtKB">
        <authorList>
            <consortium name="Ensembl"/>
        </authorList>
    </citation>
    <scope>IDENTIFICATION</scope>
</reference>
<name>W5MAQ4_LEPOC</name>
<dbReference type="HOGENOM" id="CLU_009579_8_2_1"/>
<dbReference type="GO" id="GO:0004930">
    <property type="term" value="F:G protein-coupled receptor activity"/>
    <property type="evidence" value="ECO:0000318"/>
    <property type="project" value="GO_Central"/>
</dbReference>
<dbReference type="Bgee" id="ENSLOCG00000004564">
    <property type="expression patterns" value="Expressed in intestine and 1 other cell type or tissue"/>
</dbReference>
<dbReference type="GO" id="GO:0005886">
    <property type="term" value="C:plasma membrane"/>
    <property type="evidence" value="ECO:0000318"/>
    <property type="project" value="GO_Central"/>
</dbReference>
<evidence type="ECO:0000256" key="2">
    <source>
        <dbReference type="ARBA" id="ARBA00022475"/>
    </source>
</evidence>
<organism evidence="12 13">
    <name type="scientific">Lepisosteus oculatus</name>
    <name type="common">Spotted gar</name>
    <dbReference type="NCBI Taxonomy" id="7918"/>
    <lineage>
        <taxon>Eukaryota</taxon>
        <taxon>Metazoa</taxon>
        <taxon>Chordata</taxon>
        <taxon>Craniata</taxon>
        <taxon>Vertebrata</taxon>
        <taxon>Euteleostomi</taxon>
        <taxon>Actinopterygii</taxon>
        <taxon>Neopterygii</taxon>
        <taxon>Holostei</taxon>
        <taxon>Semionotiformes</taxon>
        <taxon>Lepisosteidae</taxon>
        <taxon>Lepisosteus</taxon>
    </lineage>
</organism>
<comment type="subcellular location">
    <subcellularLocation>
        <location evidence="1">Cell membrane</location>
        <topology evidence="1">Multi-pass membrane protein</topology>
    </subcellularLocation>
</comment>
<reference evidence="12" key="2">
    <citation type="submission" date="2025-08" db="UniProtKB">
        <authorList>
            <consortium name="Ensembl"/>
        </authorList>
    </citation>
    <scope>IDENTIFICATION</scope>
</reference>
<dbReference type="InterPro" id="IPR017452">
    <property type="entry name" value="GPCR_Rhodpsn_7TM"/>
</dbReference>
<feature type="transmembrane region" description="Helical" evidence="10">
    <location>
        <begin position="54"/>
        <end position="74"/>
    </location>
</feature>
<accession>W5MAQ4</accession>
<evidence type="ECO:0000256" key="3">
    <source>
        <dbReference type="ARBA" id="ARBA00022692"/>
    </source>
</evidence>
<keyword evidence="13" id="KW-1185">Reference proteome</keyword>
<dbReference type="Gene3D" id="1.20.1070.10">
    <property type="entry name" value="Rhodopsin 7-helix transmembrane proteins"/>
    <property type="match status" value="1"/>
</dbReference>
<dbReference type="OMA" id="SCCFDAI"/>
<dbReference type="PRINTS" id="PR00237">
    <property type="entry name" value="GPCRRHODOPSN"/>
</dbReference>
<dbReference type="InParanoid" id="W5MAQ4"/>
<dbReference type="SUPFAM" id="SSF81321">
    <property type="entry name" value="Family A G protein-coupled receptor-like"/>
    <property type="match status" value="1"/>
</dbReference>
<keyword evidence="3 10" id="KW-0812">Transmembrane</keyword>
<evidence type="ECO:0000256" key="10">
    <source>
        <dbReference type="SAM" id="Phobius"/>
    </source>
</evidence>
<evidence type="ECO:0000256" key="8">
    <source>
        <dbReference type="ARBA" id="ARBA00023180"/>
    </source>
</evidence>
<keyword evidence="7" id="KW-0675">Receptor</keyword>
<feature type="transmembrane region" description="Helical" evidence="10">
    <location>
        <begin position="129"/>
        <end position="148"/>
    </location>
</feature>
<feature type="domain" description="G-protein coupled receptors family 1 profile" evidence="11">
    <location>
        <begin position="33"/>
        <end position="277"/>
    </location>
</feature>
<evidence type="ECO:0000259" key="11">
    <source>
        <dbReference type="PROSITE" id="PS50262"/>
    </source>
</evidence>
<feature type="transmembrane region" description="Helical" evidence="10">
    <location>
        <begin position="86"/>
        <end position="108"/>
    </location>
</feature>
<evidence type="ECO:0000256" key="1">
    <source>
        <dbReference type="ARBA" id="ARBA00004651"/>
    </source>
</evidence>
<dbReference type="PANTHER" id="PTHR24232">
    <property type="entry name" value="G-PROTEIN COUPLED RECEPTOR"/>
    <property type="match status" value="1"/>
</dbReference>
<feature type="transmembrane region" description="Helical" evidence="10">
    <location>
        <begin position="171"/>
        <end position="196"/>
    </location>
</feature>
<feature type="transmembrane region" description="Helical" evidence="10">
    <location>
        <begin position="217"/>
        <end position="241"/>
    </location>
</feature>
<dbReference type="AlphaFoldDB" id="W5MAQ4"/>
<evidence type="ECO:0000256" key="5">
    <source>
        <dbReference type="ARBA" id="ARBA00023040"/>
    </source>
</evidence>